<feature type="compositionally biased region" description="Basic and acidic residues" evidence="2">
    <location>
        <begin position="224"/>
        <end position="255"/>
    </location>
</feature>
<evidence type="ECO:0000256" key="1">
    <source>
        <dbReference type="SAM" id="Coils"/>
    </source>
</evidence>
<proteinExistence type="predicted"/>
<reference evidence="3" key="1">
    <citation type="journal article" date="2022" name="J. Hered.">
        <title>A De Novo Chromosome-Level Genome Assembly of the White-Tailed Deer, Odocoileus Virginianus.</title>
        <authorList>
            <person name="London E.W."/>
            <person name="Roca A.L."/>
            <person name="Novakofski J.E."/>
            <person name="Mateus-Pinilla N.E."/>
        </authorList>
    </citation>
    <scope>NUCLEOTIDE SEQUENCE [LARGE SCALE GENOMIC DNA]</scope>
</reference>
<evidence type="ECO:0000256" key="2">
    <source>
        <dbReference type="SAM" id="MobiDB-lite"/>
    </source>
</evidence>
<feature type="compositionally biased region" description="Basic residues" evidence="2">
    <location>
        <begin position="268"/>
        <end position="286"/>
    </location>
</feature>
<dbReference type="Pfam" id="PF15079">
    <property type="entry name" value="Tsc35"/>
    <property type="match status" value="1"/>
</dbReference>
<dbReference type="RefSeq" id="XP_070330123.1">
    <property type="nucleotide sequence ID" value="XM_070474022.1"/>
</dbReference>
<keyword evidence="1" id="KW-0175">Coiled coil</keyword>
<feature type="coiled-coil region" evidence="1">
    <location>
        <begin position="97"/>
        <end position="159"/>
    </location>
</feature>
<evidence type="ECO:0000313" key="4">
    <source>
        <dbReference type="RefSeq" id="XP_070330123.1"/>
    </source>
</evidence>
<name>A0ABM4IQM8_ODOVR</name>
<dbReference type="GeneID" id="110121607"/>
<dbReference type="Proteomes" id="UP001652640">
    <property type="component" value="Chromosome 11"/>
</dbReference>
<dbReference type="PANTHER" id="PTHR36860">
    <property type="entry name" value="TESTIS-EXPRESSED PROTEIN 35"/>
    <property type="match status" value="1"/>
</dbReference>
<feature type="region of interest" description="Disordered" evidence="2">
    <location>
        <begin position="33"/>
        <end position="57"/>
    </location>
</feature>
<keyword evidence="3" id="KW-1185">Reference proteome</keyword>
<sequence>MSAKRAELKKTSLCSRKTTYPASFSYLQVLLPAPPSLPPARRGQPAEQGGFTHERTRTGQNSKNYKAVCLELKPEPIKTYDYKGAKQEGPFTKPGGTKELKDELREVREELKEKMEEIKQIKDVMDKDFDKLQEFVEIMKEMQKDMDEKMDVLINIQKNSKFPFRRGLKMQQELRLIGKTDTDSQLRLRKMDGAGRAPLSLQKKMALQQPKDPVDSLHQCDSCFEEKDGPGRSLKNRDKIRTKQTQREKGQRKGIGEGQCGGEESERGKRRRRETSRSRRTLGKRKRLASSPCLVHIKHNLKKLVSGSLPFSFLDPDLGISPEPWTAQGSCSMPQPALPIMVTVIQGFIPSTPHPHSQACSCPCQLSVGS</sequence>
<dbReference type="InterPro" id="IPR027874">
    <property type="entry name" value="Tex35"/>
</dbReference>
<dbReference type="PANTHER" id="PTHR36860:SF1">
    <property type="entry name" value="TESTIS-EXPRESSED PROTEIN 35"/>
    <property type="match status" value="1"/>
</dbReference>
<organism evidence="3 4">
    <name type="scientific">Odocoileus virginianus</name>
    <name type="common">White-tailed deer</name>
    <dbReference type="NCBI Taxonomy" id="9874"/>
    <lineage>
        <taxon>Eukaryota</taxon>
        <taxon>Metazoa</taxon>
        <taxon>Chordata</taxon>
        <taxon>Craniata</taxon>
        <taxon>Vertebrata</taxon>
        <taxon>Euteleostomi</taxon>
        <taxon>Mammalia</taxon>
        <taxon>Eutheria</taxon>
        <taxon>Laurasiatheria</taxon>
        <taxon>Artiodactyla</taxon>
        <taxon>Ruminantia</taxon>
        <taxon>Pecora</taxon>
        <taxon>Cervidae</taxon>
        <taxon>Odocoileinae</taxon>
        <taxon>Odocoileus</taxon>
    </lineage>
</organism>
<evidence type="ECO:0000313" key="3">
    <source>
        <dbReference type="Proteomes" id="UP001652640"/>
    </source>
</evidence>
<accession>A0ABM4IQM8</accession>
<gene>
    <name evidence="4" type="primary">TEX35</name>
</gene>
<protein>
    <submittedName>
        <fullName evidence="4">Testis-expressed protein 35 isoform X1</fullName>
    </submittedName>
</protein>
<feature type="region of interest" description="Disordered" evidence="2">
    <location>
        <begin position="204"/>
        <end position="286"/>
    </location>
</feature>
<reference evidence="4" key="2">
    <citation type="submission" date="2025-08" db="UniProtKB">
        <authorList>
            <consortium name="RefSeq"/>
        </authorList>
    </citation>
    <scope>IDENTIFICATION</scope>
    <source>
        <tissue evidence="4">Tongue muscle</tissue>
    </source>
</reference>